<keyword evidence="12" id="KW-1185">Reference proteome</keyword>
<dbReference type="PANTHER" id="PTHR22907:SF54">
    <property type="entry name" value="GH04558P"/>
    <property type="match status" value="1"/>
</dbReference>
<feature type="domain" description="ZP" evidence="10">
    <location>
        <begin position="46"/>
        <end position="294"/>
    </location>
</feature>
<protein>
    <recommendedName>
        <fullName evidence="10">ZP domain-containing protein</fullName>
    </recommendedName>
</protein>
<evidence type="ECO:0000256" key="8">
    <source>
        <dbReference type="SAM" id="Phobius"/>
    </source>
</evidence>
<evidence type="ECO:0000256" key="6">
    <source>
        <dbReference type="ARBA" id="ARBA00022989"/>
    </source>
</evidence>
<name>A0A9N9TQU0_PHYSR</name>
<accession>A0A9N9TQU0</accession>
<dbReference type="InterPro" id="IPR056953">
    <property type="entry name" value="CUT_N"/>
</dbReference>
<dbReference type="GO" id="GO:0042302">
    <property type="term" value="F:structural constituent of cuticle"/>
    <property type="evidence" value="ECO:0007669"/>
    <property type="project" value="UniProtKB-KW"/>
</dbReference>
<evidence type="ECO:0000256" key="4">
    <source>
        <dbReference type="ARBA" id="ARBA00022692"/>
    </source>
</evidence>
<keyword evidence="4 8" id="KW-0812">Transmembrane</keyword>
<sequence length="401" mass="43678">MGRNNSTSSTMVLLNLSLCLAISTAMSANVPPSTSAPEVASDIRVQCNNDDIVVSFATPSGRFNGMIYPRGLSKNSTCMGEWIQKESPVEYTLPLRGCNTMSTDLDDGAIEYYNTIVVQPHLKLVTNQGRGFHIRCRYNTRNNTVTNDSLKVDLMAADPITALSPMPGCSMRIFSGDVSRKEVAENVKIGDPLTLVVTLDKQDTYGIKVTDCLVRDGLGWGEQKLINDDGCPTDSEIMGMFQYSDDQAKASVQFQAHKFPYTASVYYQCNVKLCLKADGSCDVTPVCWGNRVRRQANSGDSSEGTPATIEVFSGLYVNEANDLAKAEEVDNSVFSEKTSDSICISQKSFAIGICIAGLILMLCVVAAILWLLAKRRKKTTSHSNSSIYSGPYTNTAYSHTS</sequence>
<dbReference type="InterPro" id="IPR057475">
    <property type="entry name" value="CUT_C"/>
</dbReference>
<feature type="transmembrane region" description="Helical" evidence="8">
    <location>
        <begin position="349"/>
        <end position="373"/>
    </location>
</feature>
<gene>
    <name evidence="11" type="ORF">PHYEVI_LOCUS9608</name>
</gene>
<dbReference type="InterPro" id="IPR051962">
    <property type="entry name" value="Cuticlin"/>
</dbReference>
<feature type="signal peptide" evidence="9">
    <location>
        <begin position="1"/>
        <end position="21"/>
    </location>
</feature>
<evidence type="ECO:0000256" key="7">
    <source>
        <dbReference type="ARBA" id="ARBA00023136"/>
    </source>
</evidence>
<keyword evidence="2" id="KW-0193">Cuticle</keyword>
<feature type="chain" id="PRO_5040312027" description="ZP domain-containing protein" evidence="9">
    <location>
        <begin position="22"/>
        <end position="401"/>
    </location>
</feature>
<keyword evidence="6 8" id="KW-1133">Transmembrane helix</keyword>
<dbReference type="Pfam" id="PF25301">
    <property type="entry name" value="CUT_C"/>
    <property type="match status" value="1"/>
</dbReference>
<dbReference type="InterPro" id="IPR001507">
    <property type="entry name" value="ZP_dom"/>
</dbReference>
<evidence type="ECO:0000313" key="12">
    <source>
        <dbReference type="Proteomes" id="UP001153712"/>
    </source>
</evidence>
<dbReference type="PROSITE" id="PS51034">
    <property type="entry name" value="ZP_2"/>
    <property type="match status" value="1"/>
</dbReference>
<proteinExistence type="predicted"/>
<evidence type="ECO:0000313" key="11">
    <source>
        <dbReference type="EMBL" id="CAG9863314.1"/>
    </source>
</evidence>
<evidence type="ECO:0000256" key="3">
    <source>
        <dbReference type="ARBA" id="ARBA00022475"/>
    </source>
</evidence>
<dbReference type="AlphaFoldDB" id="A0A9N9TQU0"/>
<dbReference type="EMBL" id="OU900099">
    <property type="protein sequence ID" value="CAG9863314.1"/>
    <property type="molecule type" value="Genomic_DNA"/>
</dbReference>
<evidence type="ECO:0000256" key="5">
    <source>
        <dbReference type="ARBA" id="ARBA00022729"/>
    </source>
</evidence>
<evidence type="ECO:0000256" key="9">
    <source>
        <dbReference type="SAM" id="SignalP"/>
    </source>
</evidence>
<reference evidence="11" key="1">
    <citation type="submission" date="2022-01" db="EMBL/GenBank/DDBJ databases">
        <authorList>
            <person name="King R."/>
        </authorList>
    </citation>
    <scope>NUCLEOTIDE SEQUENCE</scope>
</reference>
<dbReference type="InterPro" id="IPR042235">
    <property type="entry name" value="ZP-C_dom"/>
</dbReference>
<dbReference type="Proteomes" id="UP001153712">
    <property type="component" value="Chromosome 6"/>
</dbReference>
<dbReference type="GO" id="GO:0005886">
    <property type="term" value="C:plasma membrane"/>
    <property type="evidence" value="ECO:0007669"/>
    <property type="project" value="UniProtKB-SubCell"/>
</dbReference>
<dbReference type="OrthoDB" id="6139674at2759"/>
<dbReference type="Pfam" id="PF25057">
    <property type="entry name" value="CUT_N"/>
    <property type="match status" value="1"/>
</dbReference>
<comment type="subcellular location">
    <subcellularLocation>
        <location evidence="1">Cell membrane</location>
        <topology evidence="1">Single-pass type I membrane protein</topology>
    </subcellularLocation>
</comment>
<keyword evidence="5 9" id="KW-0732">Signal</keyword>
<dbReference type="PANTHER" id="PTHR22907">
    <property type="entry name" value="GH04558P"/>
    <property type="match status" value="1"/>
</dbReference>
<dbReference type="SMART" id="SM00241">
    <property type="entry name" value="ZP"/>
    <property type="match status" value="1"/>
</dbReference>
<evidence type="ECO:0000256" key="2">
    <source>
        <dbReference type="ARBA" id="ARBA00022460"/>
    </source>
</evidence>
<keyword evidence="3" id="KW-1003">Cell membrane</keyword>
<keyword evidence="7 8" id="KW-0472">Membrane</keyword>
<evidence type="ECO:0000256" key="1">
    <source>
        <dbReference type="ARBA" id="ARBA00004251"/>
    </source>
</evidence>
<dbReference type="Gene3D" id="2.60.40.4100">
    <property type="entry name" value="Zona pellucida, ZP-C domain"/>
    <property type="match status" value="1"/>
</dbReference>
<evidence type="ECO:0000259" key="10">
    <source>
        <dbReference type="PROSITE" id="PS51034"/>
    </source>
</evidence>
<dbReference type="Gene3D" id="2.60.40.3210">
    <property type="entry name" value="Zona pellucida, ZP-N domain"/>
    <property type="match status" value="1"/>
</dbReference>
<organism evidence="11 12">
    <name type="scientific">Phyllotreta striolata</name>
    <name type="common">Striped flea beetle</name>
    <name type="synonym">Crioceris striolata</name>
    <dbReference type="NCBI Taxonomy" id="444603"/>
    <lineage>
        <taxon>Eukaryota</taxon>
        <taxon>Metazoa</taxon>
        <taxon>Ecdysozoa</taxon>
        <taxon>Arthropoda</taxon>
        <taxon>Hexapoda</taxon>
        <taxon>Insecta</taxon>
        <taxon>Pterygota</taxon>
        <taxon>Neoptera</taxon>
        <taxon>Endopterygota</taxon>
        <taxon>Coleoptera</taxon>
        <taxon>Polyphaga</taxon>
        <taxon>Cucujiformia</taxon>
        <taxon>Chrysomeloidea</taxon>
        <taxon>Chrysomelidae</taxon>
        <taxon>Galerucinae</taxon>
        <taxon>Alticini</taxon>
        <taxon>Phyllotreta</taxon>
    </lineage>
</organism>